<dbReference type="InterPro" id="IPR011991">
    <property type="entry name" value="ArsR-like_HTH"/>
</dbReference>
<evidence type="ECO:0000259" key="4">
    <source>
        <dbReference type="PROSITE" id="PS50987"/>
    </source>
</evidence>
<comment type="caution">
    <text evidence="5">The sequence shown here is derived from an EMBL/GenBank/DDBJ whole genome shotgun (WGS) entry which is preliminary data.</text>
</comment>
<sequence length="131" mass="15028">MLMIDILKALSDENRLRIINLLANQMLCVCELEVLLDMNQSNVSRHLGKLKSAGIIVSTKEAQWVRYVIDESFKASHGLLLEYLKSQFEEESVYQMDLEKLSTYKDSDLTCQMITEDKLNVIKVLSATKLK</sequence>
<keyword evidence="1" id="KW-0805">Transcription regulation</keyword>
<name>A0ABR9ZPG6_9FIRM</name>
<dbReference type="Pfam" id="PF01022">
    <property type="entry name" value="HTH_5"/>
    <property type="match status" value="1"/>
</dbReference>
<feature type="domain" description="HTH arsR-type" evidence="4">
    <location>
        <begin position="1"/>
        <end position="91"/>
    </location>
</feature>
<dbReference type="PANTHER" id="PTHR33154:SF18">
    <property type="entry name" value="ARSENICAL RESISTANCE OPERON REPRESSOR"/>
    <property type="match status" value="1"/>
</dbReference>
<dbReference type="CDD" id="cd00090">
    <property type="entry name" value="HTH_ARSR"/>
    <property type="match status" value="1"/>
</dbReference>
<proteinExistence type="predicted"/>
<dbReference type="InterPro" id="IPR036388">
    <property type="entry name" value="WH-like_DNA-bd_sf"/>
</dbReference>
<accession>A0ABR9ZPG6</accession>
<gene>
    <name evidence="5" type="ORF">ISU02_04445</name>
</gene>
<evidence type="ECO:0000256" key="2">
    <source>
        <dbReference type="ARBA" id="ARBA00023125"/>
    </source>
</evidence>
<dbReference type="InterPro" id="IPR001845">
    <property type="entry name" value="HTH_ArsR_DNA-bd_dom"/>
</dbReference>
<reference evidence="5 6" key="1">
    <citation type="submission" date="2020-11" db="EMBL/GenBank/DDBJ databases">
        <title>Fusibacter basophilias sp. nov.</title>
        <authorList>
            <person name="Qiu D."/>
        </authorList>
    </citation>
    <scope>NUCLEOTIDE SEQUENCE [LARGE SCALE GENOMIC DNA]</scope>
    <source>
        <strain evidence="5 6">Q10-2</strain>
    </source>
</reference>
<dbReference type="PRINTS" id="PR00778">
    <property type="entry name" value="HTHARSR"/>
</dbReference>
<dbReference type="PANTHER" id="PTHR33154">
    <property type="entry name" value="TRANSCRIPTIONAL REGULATOR, ARSR FAMILY"/>
    <property type="match status" value="1"/>
</dbReference>
<dbReference type="SUPFAM" id="SSF46785">
    <property type="entry name" value="Winged helix' DNA-binding domain"/>
    <property type="match status" value="1"/>
</dbReference>
<dbReference type="Proteomes" id="UP000614200">
    <property type="component" value="Unassembled WGS sequence"/>
</dbReference>
<keyword evidence="6" id="KW-1185">Reference proteome</keyword>
<dbReference type="InterPro" id="IPR036390">
    <property type="entry name" value="WH_DNA-bd_sf"/>
</dbReference>
<evidence type="ECO:0000256" key="1">
    <source>
        <dbReference type="ARBA" id="ARBA00023015"/>
    </source>
</evidence>
<evidence type="ECO:0000313" key="6">
    <source>
        <dbReference type="Proteomes" id="UP000614200"/>
    </source>
</evidence>
<protein>
    <submittedName>
        <fullName evidence="5">Winged helix-turn-helix transcriptional regulator</fullName>
    </submittedName>
</protein>
<keyword evidence="2" id="KW-0238">DNA-binding</keyword>
<evidence type="ECO:0000256" key="3">
    <source>
        <dbReference type="ARBA" id="ARBA00023163"/>
    </source>
</evidence>
<dbReference type="NCBIfam" id="NF033788">
    <property type="entry name" value="HTH_metalloreg"/>
    <property type="match status" value="1"/>
</dbReference>
<keyword evidence="3" id="KW-0804">Transcription</keyword>
<dbReference type="InterPro" id="IPR051081">
    <property type="entry name" value="HTH_MetalResp_TranReg"/>
</dbReference>
<dbReference type="EMBL" id="JADKNH010000002">
    <property type="protein sequence ID" value="MBF4692350.1"/>
    <property type="molecule type" value="Genomic_DNA"/>
</dbReference>
<dbReference type="PROSITE" id="PS50987">
    <property type="entry name" value="HTH_ARSR_2"/>
    <property type="match status" value="1"/>
</dbReference>
<evidence type="ECO:0000313" key="5">
    <source>
        <dbReference type="EMBL" id="MBF4692350.1"/>
    </source>
</evidence>
<dbReference type="SMART" id="SM00418">
    <property type="entry name" value="HTH_ARSR"/>
    <property type="match status" value="1"/>
</dbReference>
<dbReference type="Gene3D" id="1.10.10.10">
    <property type="entry name" value="Winged helix-like DNA-binding domain superfamily/Winged helix DNA-binding domain"/>
    <property type="match status" value="1"/>
</dbReference>
<organism evidence="5 6">
    <name type="scientific">Fusibacter ferrireducens</name>
    <dbReference type="NCBI Taxonomy" id="2785058"/>
    <lineage>
        <taxon>Bacteria</taxon>
        <taxon>Bacillati</taxon>
        <taxon>Bacillota</taxon>
        <taxon>Clostridia</taxon>
        <taxon>Eubacteriales</taxon>
        <taxon>Eubacteriales Family XII. Incertae Sedis</taxon>
        <taxon>Fusibacter</taxon>
    </lineage>
</organism>